<dbReference type="InterPro" id="IPR011053">
    <property type="entry name" value="Single_hybrid_motif"/>
</dbReference>
<dbReference type="Proteomes" id="UP001156702">
    <property type="component" value="Unassembled WGS sequence"/>
</dbReference>
<evidence type="ECO:0000256" key="5">
    <source>
        <dbReference type="ARBA" id="ARBA00022832"/>
    </source>
</evidence>
<dbReference type="PROSITE" id="PS50968">
    <property type="entry name" value="BIOTINYL_LIPOYL"/>
    <property type="match status" value="1"/>
</dbReference>
<sequence>MAMCRFCRALGKTMDLEKIKTLLDFVGRSRISELTVSEAGTTVVIRNASQTAAADHVPGVLEPQASSASISAEPAEKYDEEDARIVRSAMAGVLHQAANPGAAPLIVVGDAVGAGQPLCIVEAMKVFTTVSAPFGGKVKRIFFEDGQDVGFGDPLVEIV</sequence>
<comment type="function">
    <text evidence="1 9">This protein is a component of the acetyl coenzyme A carboxylase complex; first, biotin carboxylase catalyzes the carboxylation of the carrier protein and then the transcarboxylase transfers the carboxyl group to form malonyl-CoA.</text>
</comment>
<dbReference type="InterPro" id="IPR050709">
    <property type="entry name" value="Biotin_Carboxyl_Carrier/Decarb"/>
</dbReference>
<dbReference type="InterPro" id="IPR001882">
    <property type="entry name" value="Biotin_BS"/>
</dbReference>
<evidence type="ECO:0000313" key="12">
    <source>
        <dbReference type="Proteomes" id="UP001156702"/>
    </source>
</evidence>
<keyword evidence="12" id="KW-1185">Reference proteome</keyword>
<evidence type="ECO:0000256" key="7">
    <source>
        <dbReference type="ARBA" id="ARBA00023160"/>
    </source>
</evidence>
<dbReference type="PANTHER" id="PTHR45266">
    <property type="entry name" value="OXALOACETATE DECARBOXYLASE ALPHA CHAIN"/>
    <property type="match status" value="1"/>
</dbReference>
<protein>
    <recommendedName>
        <fullName evidence="3 9">Biotin carboxyl carrier protein of acetyl-CoA carboxylase</fullName>
    </recommendedName>
</protein>
<reference evidence="12" key="1">
    <citation type="journal article" date="2019" name="Int. J. Syst. Evol. Microbiol.">
        <title>The Global Catalogue of Microorganisms (GCM) 10K type strain sequencing project: providing services to taxonomists for standard genome sequencing and annotation.</title>
        <authorList>
            <consortium name="The Broad Institute Genomics Platform"/>
            <consortium name="The Broad Institute Genome Sequencing Center for Infectious Disease"/>
            <person name="Wu L."/>
            <person name="Ma J."/>
        </authorList>
    </citation>
    <scope>NUCLEOTIDE SEQUENCE [LARGE SCALE GENOMIC DNA]</scope>
    <source>
        <strain evidence="12">NBRC 102122</strain>
    </source>
</reference>
<evidence type="ECO:0000256" key="9">
    <source>
        <dbReference type="RuleBase" id="RU364072"/>
    </source>
</evidence>
<dbReference type="PROSITE" id="PS00188">
    <property type="entry name" value="BIOTIN"/>
    <property type="match status" value="1"/>
</dbReference>
<keyword evidence="7 9" id="KW-0275">Fatty acid biosynthesis</keyword>
<evidence type="ECO:0000256" key="2">
    <source>
        <dbReference type="ARBA" id="ARBA00005194"/>
    </source>
</evidence>
<accession>A0ABQ5ZHE4</accession>
<dbReference type="EMBL" id="BSOP01000017">
    <property type="protein sequence ID" value="GLR51020.1"/>
    <property type="molecule type" value="Genomic_DNA"/>
</dbReference>
<keyword evidence="5 9" id="KW-0276">Fatty acid metabolism</keyword>
<name>A0ABQ5ZHE4_9HYPH</name>
<dbReference type="PANTHER" id="PTHR45266:SF3">
    <property type="entry name" value="OXALOACETATE DECARBOXYLASE ALPHA CHAIN"/>
    <property type="match status" value="1"/>
</dbReference>
<keyword evidence="6 9" id="KW-0443">Lipid metabolism</keyword>
<comment type="caution">
    <text evidence="11">The sequence shown here is derived from an EMBL/GenBank/DDBJ whole genome shotgun (WGS) entry which is preliminary data.</text>
</comment>
<dbReference type="Pfam" id="PF00364">
    <property type="entry name" value="Biotin_lipoyl"/>
    <property type="match status" value="1"/>
</dbReference>
<feature type="domain" description="Lipoyl-binding" evidence="10">
    <location>
        <begin position="83"/>
        <end position="159"/>
    </location>
</feature>
<evidence type="ECO:0000256" key="6">
    <source>
        <dbReference type="ARBA" id="ARBA00023098"/>
    </source>
</evidence>
<dbReference type="Gene3D" id="2.40.50.100">
    <property type="match status" value="1"/>
</dbReference>
<evidence type="ECO:0000256" key="8">
    <source>
        <dbReference type="ARBA" id="ARBA00023267"/>
    </source>
</evidence>
<evidence type="ECO:0000256" key="3">
    <source>
        <dbReference type="ARBA" id="ARBA00017562"/>
    </source>
</evidence>
<dbReference type="InterPro" id="IPR000089">
    <property type="entry name" value="Biotin_lipoyl"/>
</dbReference>
<evidence type="ECO:0000259" key="10">
    <source>
        <dbReference type="PROSITE" id="PS50968"/>
    </source>
</evidence>
<evidence type="ECO:0000313" key="11">
    <source>
        <dbReference type="EMBL" id="GLR51020.1"/>
    </source>
</evidence>
<dbReference type="PRINTS" id="PR01071">
    <property type="entry name" value="ACOABIOTINCC"/>
</dbReference>
<organism evidence="11 12">
    <name type="scientific">Shinella yambaruensis</name>
    <dbReference type="NCBI Taxonomy" id="415996"/>
    <lineage>
        <taxon>Bacteria</taxon>
        <taxon>Pseudomonadati</taxon>
        <taxon>Pseudomonadota</taxon>
        <taxon>Alphaproteobacteria</taxon>
        <taxon>Hyphomicrobiales</taxon>
        <taxon>Rhizobiaceae</taxon>
        <taxon>Shinella</taxon>
    </lineage>
</organism>
<keyword evidence="8 9" id="KW-0092">Biotin</keyword>
<dbReference type="SUPFAM" id="SSF51230">
    <property type="entry name" value="Single hybrid motif"/>
    <property type="match status" value="1"/>
</dbReference>
<gene>
    <name evidence="11" type="ORF">GCM10007923_22280</name>
</gene>
<proteinExistence type="predicted"/>
<dbReference type="InterPro" id="IPR001249">
    <property type="entry name" value="AcCoA_biotinCC"/>
</dbReference>
<comment type="pathway">
    <text evidence="2 9">Lipid metabolism; fatty acid biosynthesis.</text>
</comment>
<keyword evidence="4 9" id="KW-0444">Lipid biosynthesis</keyword>
<dbReference type="CDD" id="cd06850">
    <property type="entry name" value="biotinyl_domain"/>
    <property type="match status" value="1"/>
</dbReference>
<dbReference type="RefSeq" id="WP_244766640.1">
    <property type="nucleotide sequence ID" value="NZ_BSOP01000017.1"/>
</dbReference>
<evidence type="ECO:0000256" key="4">
    <source>
        <dbReference type="ARBA" id="ARBA00022516"/>
    </source>
</evidence>
<evidence type="ECO:0000256" key="1">
    <source>
        <dbReference type="ARBA" id="ARBA00003761"/>
    </source>
</evidence>